<reference evidence="3" key="1">
    <citation type="submission" date="2016-10" db="EMBL/GenBank/DDBJ databases">
        <authorList>
            <person name="Varghese N."/>
            <person name="Submissions S."/>
        </authorList>
    </citation>
    <scope>NUCLEOTIDE SEQUENCE [LARGE SCALE GENOMIC DNA]</scope>
    <source>
        <strain evidence="3">DSM 17044</strain>
    </source>
</reference>
<dbReference type="RefSeq" id="WP_075005751.1">
    <property type="nucleotide sequence ID" value="NZ_FOAP01000003.1"/>
</dbReference>
<feature type="region of interest" description="Disordered" evidence="1">
    <location>
        <begin position="176"/>
        <end position="195"/>
    </location>
</feature>
<evidence type="ECO:0000313" key="3">
    <source>
        <dbReference type="Proteomes" id="UP000182719"/>
    </source>
</evidence>
<dbReference type="OrthoDB" id="5523809at2"/>
<evidence type="ECO:0000313" key="2">
    <source>
        <dbReference type="EMBL" id="SEK94366.1"/>
    </source>
</evidence>
<keyword evidence="3" id="KW-1185">Reference proteome</keyword>
<evidence type="ECO:0000256" key="1">
    <source>
        <dbReference type="SAM" id="MobiDB-lite"/>
    </source>
</evidence>
<sequence length="195" mass="20917">MKPRKPPPHVSLTEVASLHRQASRMKRAAESSQALELLDEALESCPAYVPALLLAGRRLQTSTSEGPAEKRAGLRKARRYLQQAVLASDRSAASLVELGYFLHVAEGASDAAERYLLAGVEKALTVLEDGWSGLIDVLYAQGRLEEAAALGQRAQQLFPDSVRIATSLTPVMAALPAPKPKRAAASGRRRGPTRG</sequence>
<feature type="compositionally biased region" description="Basic residues" evidence="1">
    <location>
        <begin position="179"/>
        <end position="195"/>
    </location>
</feature>
<accession>A0A1H7L6M7</accession>
<dbReference type="EMBL" id="FOAP01000003">
    <property type="protein sequence ID" value="SEK94366.1"/>
    <property type="molecule type" value="Genomic_DNA"/>
</dbReference>
<dbReference type="Gene3D" id="1.25.40.10">
    <property type="entry name" value="Tetratricopeptide repeat domain"/>
    <property type="match status" value="1"/>
</dbReference>
<dbReference type="SUPFAM" id="SSF48452">
    <property type="entry name" value="TPR-like"/>
    <property type="match status" value="1"/>
</dbReference>
<proteinExistence type="predicted"/>
<gene>
    <name evidence="2" type="ORF">SAMN05444354_103132</name>
</gene>
<dbReference type="InterPro" id="IPR011990">
    <property type="entry name" value="TPR-like_helical_dom_sf"/>
</dbReference>
<dbReference type="Proteomes" id="UP000182719">
    <property type="component" value="Unassembled WGS sequence"/>
</dbReference>
<organism evidence="2 3">
    <name type="scientific">Stigmatella aurantiaca</name>
    <dbReference type="NCBI Taxonomy" id="41"/>
    <lineage>
        <taxon>Bacteria</taxon>
        <taxon>Pseudomonadati</taxon>
        <taxon>Myxococcota</taxon>
        <taxon>Myxococcia</taxon>
        <taxon>Myxococcales</taxon>
        <taxon>Cystobacterineae</taxon>
        <taxon>Archangiaceae</taxon>
        <taxon>Stigmatella</taxon>
    </lineage>
</organism>
<dbReference type="AlphaFoldDB" id="A0A1H7L6M7"/>
<name>A0A1H7L6M7_STIAU</name>
<evidence type="ECO:0008006" key="4">
    <source>
        <dbReference type="Google" id="ProtNLM"/>
    </source>
</evidence>
<protein>
    <recommendedName>
        <fullName evidence="4">Tetratricopeptide repeat protein</fullName>
    </recommendedName>
</protein>